<comment type="caution">
    <text evidence="3">The sequence shown here is derived from an EMBL/GenBank/DDBJ whole genome shotgun (WGS) entry which is preliminary data.</text>
</comment>
<feature type="non-terminal residue" evidence="3">
    <location>
        <position position="226"/>
    </location>
</feature>
<dbReference type="RefSeq" id="XP_011132137.1">
    <property type="nucleotide sequence ID" value="XM_011133835.1"/>
</dbReference>
<dbReference type="GeneID" id="22914559"/>
<keyword evidence="2" id="KW-0472">Membrane</keyword>
<evidence type="ECO:0000313" key="4">
    <source>
        <dbReference type="Proteomes" id="UP000019763"/>
    </source>
</evidence>
<dbReference type="Proteomes" id="UP000019763">
    <property type="component" value="Unassembled WGS sequence"/>
</dbReference>
<dbReference type="EMBL" id="AFNH02000972">
    <property type="protein sequence ID" value="EZG47893.1"/>
    <property type="molecule type" value="Genomic_DNA"/>
</dbReference>
<dbReference type="OrthoDB" id="342705at2759"/>
<accession>A0A023B223</accession>
<gene>
    <name evidence="3" type="ORF">GNI_130250</name>
</gene>
<name>A0A023B223_GRENI</name>
<proteinExistence type="predicted"/>
<feature type="transmembrane region" description="Helical" evidence="2">
    <location>
        <begin position="102"/>
        <end position="122"/>
    </location>
</feature>
<evidence type="ECO:0000313" key="3">
    <source>
        <dbReference type="EMBL" id="EZG47893.1"/>
    </source>
</evidence>
<protein>
    <submittedName>
        <fullName evidence="3">Transmembrane protein</fullName>
    </submittedName>
</protein>
<organism evidence="3 4">
    <name type="scientific">Gregarina niphandrodes</name>
    <name type="common">Septate eugregarine</name>
    <dbReference type="NCBI Taxonomy" id="110365"/>
    <lineage>
        <taxon>Eukaryota</taxon>
        <taxon>Sar</taxon>
        <taxon>Alveolata</taxon>
        <taxon>Apicomplexa</taxon>
        <taxon>Conoidasida</taxon>
        <taxon>Gregarinasina</taxon>
        <taxon>Eugregarinorida</taxon>
        <taxon>Gregarinidae</taxon>
        <taxon>Gregarina</taxon>
    </lineage>
</organism>
<keyword evidence="2 3" id="KW-0812">Transmembrane</keyword>
<feature type="transmembrane region" description="Helical" evidence="2">
    <location>
        <begin position="134"/>
        <end position="154"/>
    </location>
</feature>
<feature type="transmembrane region" description="Helical" evidence="2">
    <location>
        <begin position="28"/>
        <end position="48"/>
    </location>
</feature>
<feature type="region of interest" description="Disordered" evidence="1">
    <location>
        <begin position="1"/>
        <end position="21"/>
    </location>
</feature>
<keyword evidence="4" id="KW-1185">Reference proteome</keyword>
<evidence type="ECO:0000256" key="2">
    <source>
        <dbReference type="SAM" id="Phobius"/>
    </source>
</evidence>
<evidence type="ECO:0000256" key="1">
    <source>
        <dbReference type="SAM" id="MobiDB-lite"/>
    </source>
</evidence>
<feature type="transmembrane region" description="Helical" evidence="2">
    <location>
        <begin position="189"/>
        <end position="209"/>
    </location>
</feature>
<dbReference type="eggNOG" id="ENOG502S8I5">
    <property type="taxonomic scope" value="Eukaryota"/>
</dbReference>
<reference evidence="3" key="1">
    <citation type="submission" date="2013-12" db="EMBL/GenBank/DDBJ databases">
        <authorList>
            <person name="Omoto C.K."/>
            <person name="Sibley D."/>
            <person name="Venepally P."/>
            <person name="Hadjithomas M."/>
            <person name="Karamycheva S."/>
            <person name="Brunk B."/>
            <person name="Roos D."/>
            <person name="Caler E."/>
            <person name="Lorenzi H."/>
        </authorList>
    </citation>
    <scope>NUCLEOTIDE SEQUENCE</scope>
</reference>
<keyword evidence="2" id="KW-1133">Transmembrane helix</keyword>
<dbReference type="AlphaFoldDB" id="A0A023B223"/>
<sequence>MSRVGMSGETGWSSTGPRRSRSASKGIWQAYITGQFFSVCKAALWWSTVGLLSMTLLDSELGLGATRGAFNVALLLSSPLAVQAAEDLALRPLLLHTTSLRLAVWSVGVPILYWLTATGLAGDDGTDKIRLPPAALWTLVCAATFIDGIGAAYANSVDIDCGGLDILSAKYDLRLTDYVRFKYTSLHQAVFDAAFLAFVTPFIALLYFLSTRTPLTNYLVPPHIED</sequence>
<dbReference type="VEuPathDB" id="CryptoDB:GNI_130250"/>